<dbReference type="InterPro" id="IPR002110">
    <property type="entry name" value="Ankyrin_rpt"/>
</dbReference>
<dbReference type="InterPro" id="IPR036770">
    <property type="entry name" value="Ankyrin_rpt-contain_sf"/>
</dbReference>
<dbReference type="Pfam" id="PF12796">
    <property type="entry name" value="Ank_2"/>
    <property type="match status" value="1"/>
</dbReference>
<gene>
    <name evidence="4" type="ORF">MNBD_GAMMA12-1615</name>
</gene>
<dbReference type="PROSITE" id="PS51257">
    <property type="entry name" value="PROKAR_LIPOPROTEIN"/>
    <property type="match status" value="1"/>
</dbReference>
<sequence>MKYLISLCVSLILLTLVSSCGKPASESRSRVAGLSRLDLSLFNAVDKEAVAKIPILVANGAKINARRRPWNMTPLLYSIQKHVKVTKVLITAGADVNSADRDGVTALMKAVQKGNLQIVNLLLRKGAKTEARDNFDETALAYAVILGRTDILKALITGGANVNMVRYDGNTILVLAREIIASAKQVRFSTLTRHQPEHHNGPQHDHSQKSKTKKHPAKHQSSSIVSSRKTTASSPPTLYRNKSNIIDSGRRNIGLTPHKRYVKYRPQHRQILVSKKQVILEKKVIADILVNAGALVQKFKPRPRKYKMHH</sequence>
<keyword evidence="2" id="KW-0040">ANK repeat</keyword>
<evidence type="ECO:0000313" key="4">
    <source>
        <dbReference type="EMBL" id="VAW82519.1"/>
    </source>
</evidence>
<reference evidence="4" key="1">
    <citation type="submission" date="2018-06" db="EMBL/GenBank/DDBJ databases">
        <authorList>
            <person name="Zhirakovskaya E."/>
        </authorList>
    </citation>
    <scope>NUCLEOTIDE SEQUENCE</scope>
</reference>
<dbReference type="SUPFAM" id="SSF48403">
    <property type="entry name" value="Ankyrin repeat"/>
    <property type="match status" value="1"/>
</dbReference>
<organism evidence="4">
    <name type="scientific">hydrothermal vent metagenome</name>
    <dbReference type="NCBI Taxonomy" id="652676"/>
    <lineage>
        <taxon>unclassified sequences</taxon>
        <taxon>metagenomes</taxon>
        <taxon>ecological metagenomes</taxon>
    </lineage>
</organism>
<dbReference type="AlphaFoldDB" id="A0A3B0Z8D3"/>
<feature type="compositionally biased region" description="Polar residues" evidence="3">
    <location>
        <begin position="219"/>
        <end position="246"/>
    </location>
</feature>
<dbReference type="PANTHER" id="PTHR24171">
    <property type="entry name" value="ANKYRIN REPEAT DOMAIN-CONTAINING PROTEIN 39-RELATED"/>
    <property type="match status" value="1"/>
</dbReference>
<protein>
    <submittedName>
        <fullName evidence="4">Uncharacterized protein</fullName>
    </submittedName>
</protein>
<evidence type="ECO:0000256" key="3">
    <source>
        <dbReference type="SAM" id="MobiDB-lite"/>
    </source>
</evidence>
<feature type="compositionally biased region" description="Basic and acidic residues" evidence="3">
    <location>
        <begin position="194"/>
        <end position="208"/>
    </location>
</feature>
<feature type="compositionally biased region" description="Basic residues" evidence="3">
    <location>
        <begin position="209"/>
        <end position="218"/>
    </location>
</feature>
<evidence type="ECO:0000256" key="1">
    <source>
        <dbReference type="ARBA" id="ARBA00022737"/>
    </source>
</evidence>
<proteinExistence type="predicted"/>
<dbReference type="PROSITE" id="PS50088">
    <property type="entry name" value="ANK_REPEAT"/>
    <property type="match status" value="2"/>
</dbReference>
<keyword evidence="1" id="KW-0677">Repeat</keyword>
<dbReference type="SMART" id="SM00248">
    <property type="entry name" value="ANK"/>
    <property type="match status" value="3"/>
</dbReference>
<feature type="region of interest" description="Disordered" evidence="3">
    <location>
        <begin position="192"/>
        <end position="252"/>
    </location>
</feature>
<accession>A0A3B0Z8D3</accession>
<dbReference type="PROSITE" id="PS50297">
    <property type="entry name" value="ANK_REP_REGION"/>
    <property type="match status" value="2"/>
</dbReference>
<dbReference type="EMBL" id="UOFL01000249">
    <property type="protein sequence ID" value="VAW82519.1"/>
    <property type="molecule type" value="Genomic_DNA"/>
</dbReference>
<dbReference type="Pfam" id="PF00023">
    <property type="entry name" value="Ank"/>
    <property type="match status" value="1"/>
</dbReference>
<name>A0A3B0Z8D3_9ZZZZ</name>
<evidence type="ECO:0000256" key="2">
    <source>
        <dbReference type="ARBA" id="ARBA00023043"/>
    </source>
</evidence>
<dbReference type="Gene3D" id="1.25.40.20">
    <property type="entry name" value="Ankyrin repeat-containing domain"/>
    <property type="match status" value="1"/>
</dbReference>